<dbReference type="InterPro" id="IPR039770">
    <property type="entry name" value="Rpf2"/>
</dbReference>
<dbReference type="GO" id="GO:0005730">
    <property type="term" value="C:nucleolus"/>
    <property type="evidence" value="ECO:0007669"/>
    <property type="project" value="UniProtKB-SubCell"/>
</dbReference>
<dbReference type="SMART" id="SM00879">
    <property type="entry name" value="Brix"/>
    <property type="match status" value="1"/>
</dbReference>
<comment type="similarity">
    <text evidence="2 4">Belongs to the RPF2 family.</text>
</comment>
<dbReference type="STRING" id="429701.A0A2G9HMT7"/>
<reference evidence="8" key="1">
    <citation type="journal article" date="2018" name="Gigascience">
        <title>Genome assembly of the Pink Ipe (Handroanthus impetiginosus, Bignoniaceae), a highly valued, ecologically keystone Neotropical timber forest tree.</title>
        <authorList>
            <person name="Silva-Junior O.B."/>
            <person name="Grattapaglia D."/>
            <person name="Novaes E."/>
            <person name="Collevatti R.G."/>
        </authorList>
    </citation>
    <scope>NUCLEOTIDE SEQUENCE [LARGE SCALE GENOMIC DNA]</scope>
    <source>
        <strain evidence="8">cv. UFG-1</strain>
    </source>
</reference>
<dbReference type="Proteomes" id="UP000231279">
    <property type="component" value="Unassembled WGS sequence"/>
</dbReference>
<evidence type="ECO:0000256" key="4">
    <source>
        <dbReference type="RuleBase" id="RU367086"/>
    </source>
</evidence>
<evidence type="ECO:0000256" key="3">
    <source>
        <dbReference type="ARBA" id="ARBA00023242"/>
    </source>
</evidence>
<dbReference type="InterPro" id="IPR007109">
    <property type="entry name" value="Brix"/>
</dbReference>
<gene>
    <name evidence="7" type="ORF">CDL12_08573</name>
</gene>
<evidence type="ECO:0000313" key="7">
    <source>
        <dbReference type="EMBL" id="PIN18753.1"/>
    </source>
</evidence>
<feature type="domain" description="Brix" evidence="6">
    <location>
        <begin position="28"/>
        <end position="238"/>
    </location>
</feature>
<evidence type="ECO:0000256" key="5">
    <source>
        <dbReference type="SAM" id="MobiDB-lite"/>
    </source>
</evidence>
<dbReference type="PANTHER" id="PTHR12728">
    <property type="entry name" value="BRIX DOMAIN CONTAINING PROTEIN"/>
    <property type="match status" value="1"/>
</dbReference>
<keyword evidence="3 4" id="KW-0539">Nucleus</keyword>
<accession>A0A2G9HMT7</accession>
<dbReference type="GO" id="GO:0000463">
    <property type="term" value="P:maturation of LSU-rRNA from tricistronic rRNA transcript (SSU-rRNA, 5.8S rRNA, LSU-rRNA)"/>
    <property type="evidence" value="ECO:0007669"/>
    <property type="project" value="TreeGrafter"/>
</dbReference>
<dbReference type="EMBL" id="NKXS01001404">
    <property type="protein sequence ID" value="PIN18753.1"/>
    <property type="molecule type" value="Genomic_DNA"/>
</dbReference>
<name>A0A2G9HMT7_9LAMI</name>
<keyword evidence="8" id="KW-1185">Reference proteome</keyword>
<dbReference type="Pfam" id="PF04427">
    <property type="entry name" value="Brix"/>
    <property type="match status" value="1"/>
</dbReference>
<organism evidence="7 8">
    <name type="scientific">Handroanthus impetiginosus</name>
    <dbReference type="NCBI Taxonomy" id="429701"/>
    <lineage>
        <taxon>Eukaryota</taxon>
        <taxon>Viridiplantae</taxon>
        <taxon>Streptophyta</taxon>
        <taxon>Embryophyta</taxon>
        <taxon>Tracheophyta</taxon>
        <taxon>Spermatophyta</taxon>
        <taxon>Magnoliopsida</taxon>
        <taxon>eudicotyledons</taxon>
        <taxon>Gunneridae</taxon>
        <taxon>Pentapetalae</taxon>
        <taxon>asterids</taxon>
        <taxon>lamiids</taxon>
        <taxon>Lamiales</taxon>
        <taxon>Bignoniaceae</taxon>
        <taxon>Crescentiina</taxon>
        <taxon>Tabebuia alliance</taxon>
        <taxon>Handroanthus</taxon>
    </lineage>
</organism>
<evidence type="ECO:0000259" key="6">
    <source>
        <dbReference type="PROSITE" id="PS50833"/>
    </source>
</evidence>
<proteinExistence type="inferred from homology"/>
<evidence type="ECO:0000313" key="8">
    <source>
        <dbReference type="Proteomes" id="UP000231279"/>
    </source>
</evidence>
<dbReference type="PROSITE" id="PS50833">
    <property type="entry name" value="BRIX"/>
    <property type="match status" value="1"/>
</dbReference>
<feature type="region of interest" description="Disordered" evidence="5">
    <location>
        <begin position="283"/>
        <end position="315"/>
    </location>
</feature>
<evidence type="ECO:0000256" key="1">
    <source>
        <dbReference type="ARBA" id="ARBA00004604"/>
    </source>
</evidence>
<dbReference type="AlphaFoldDB" id="A0A2G9HMT7"/>
<dbReference type="GO" id="GO:0000027">
    <property type="term" value="P:ribosomal large subunit assembly"/>
    <property type="evidence" value="ECO:0007669"/>
    <property type="project" value="InterPro"/>
</dbReference>
<feature type="compositionally biased region" description="Basic and acidic residues" evidence="5">
    <location>
        <begin position="292"/>
        <end position="315"/>
    </location>
</feature>
<evidence type="ECO:0000256" key="2">
    <source>
        <dbReference type="ARBA" id="ARBA00010782"/>
    </source>
</evidence>
<dbReference type="PANTHER" id="PTHR12728:SF0">
    <property type="entry name" value="RIBOSOME PRODUCTION FACTOR 2 HOMOLOG"/>
    <property type="match status" value="1"/>
</dbReference>
<dbReference type="GO" id="GO:0019843">
    <property type="term" value="F:rRNA binding"/>
    <property type="evidence" value="ECO:0007669"/>
    <property type="project" value="UniProtKB-UniRule"/>
</dbReference>
<sequence>MMRIKTPKKGRIKRELEKRAPKLVETGKKTLILHGTKTSSILNSLLTEIYHLKKNDSVKYSRKNDNIRPFESGGETSLEFYSLKTDCSLFVYGSHSKKRPNNLVLGRTYDHHIYDLVEVGVENFRSMGSFLYDKKLAPRIGSKPFFAFIGEAFESVDELKHLKEILLDLFRGEVVTNLNLAGLDRVYVCTALSSSKIFFSHCALRLKKSGTVVPRMELVEVGPSMDMVVRRHRHPDESLRKESMKTAPELLKKKEKNVVKDAIQGKIGKIYIPDQKVGSVPLANKAKGVKRERREAKMKGEGYKHTQKKQKQDAE</sequence>
<dbReference type="OrthoDB" id="407658at2759"/>
<comment type="subcellular location">
    <subcellularLocation>
        <location evidence="1 4">Nucleus</location>
        <location evidence="1 4">Nucleolus</location>
    </subcellularLocation>
</comment>
<protein>
    <recommendedName>
        <fullName evidence="4">Ribosome production factor 2 homolog</fullName>
    </recommendedName>
    <alternativeName>
        <fullName evidence="4">Ribosome biogenesis protein RPF2 homolog</fullName>
    </alternativeName>
</protein>
<comment type="caution">
    <text evidence="7">The sequence shown here is derived from an EMBL/GenBank/DDBJ whole genome shotgun (WGS) entry which is preliminary data.</text>
</comment>